<organism evidence="2 3">
    <name type="scientific">Paractinoplanes lichenicola</name>
    <dbReference type="NCBI Taxonomy" id="2802976"/>
    <lineage>
        <taxon>Bacteria</taxon>
        <taxon>Bacillati</taxon>
        <taxon>Actinomycetota</taxon>
        <taxon>Actinomycetes</taxon>
        <taxon>Micromonosporales</taxon>
        <taxon>Micromonosporaceae</taxon>
        <taxon>Paractinoplanes</taxon>
    </lineage>
</organism>
<accession>A0ABS1VTB1</accession>
<protein>
    <submittedName>
        <fullName evidence="2">STAS domain-containing protein</fullName>
    </submittedName>
</protein>
<evidence type="ECO:0000313" key="3">
    <source>
        <dbReference type="Proteomes" id="UP000598996"/>
    </source>
</evidence>
<gene>
    <name evidence="2" type="ORF">JKJ07_25715</name>
</gene>
<feature type="domain" description="STAS" evidence="1">
    <location>
        <begin position="24"/>
        <end position="121"/>
    </location>
</feature>
<sequence length="121" mass="12873">MTVENPPGLLHVRTTSAGAAAVNVSVTGELDVSNSAWLRGWIVDTVDRWQPAGLNLDLGGTHFIDVAGVRALYELHAAVRARGCLLDVVAAHPAVWLTLDRLGLAPEFLTRPAPADLRNCA</sequence>
<dbReference type="CDD" id="cd07043">
    <property type="entry name" value="STAS_anti-anti-sigma_factors"/>
    <property type="match status" value="1"/>
</dbReference>
<comment type="caution">
    <text evidence="2">The sequence shown here is derived from an EMBL/GenBank/DDBJ whole genome shotgun (WGS) entry which is preliminary data.</text>
</comment>
<evidence type="ECO:0000259" key="1">
    <source>
        <dbReference type="PROSITE" id="PS50801"/>
    </source>
</evidence>
<evidence type="ECO:0000313" key="2">
    <source>
        <dbReference type="EMBL" id="MBL7257706.1"/>
    </source>
</evidence>
<dbReference type="Gene3D" id="3.30.750.24">
    <property type="entry name" value="STAS domain"/>
    <property type="match status" value="1"/>
</dbReference>
<dbReference type="Proteomes" id="UP000598996">
    <property type="component" value="Unassembled WGS sequence"/>
</dbReference>
<dbReference type="RefSeq" id="WP_202994328.1">
    <property type="nucleotide sequence ID" value="NZ_JAENHO010000007.1"/>
</dbReference>
<proteinExistence type="predicted"/>
<dbReference type="InterPro" id="IPR002645">
    <property type="entry name" value="STAS_dom"/>
</dbReference>
<dbReference type="EMBL" id="JAENHO010000007">
    <property type="protein sequence ID" value="MBL7257706.1"/>
    <property type="molecule type" value="Genomic_DNA"/>
</dbReference>
<dbReference type="PROSITE" id="PS50801">
    <property type="entry name" value="STAS"/>
    <property type="match status" value="1"/>
</dbReference>
<reference evidence="2 3" key="1">
    <citation type="submission" date="2021-01" db="EMBL/GenBank/DDBJ databases">
        <title>Actinoplanes sp. nov. LDG1-01 isolated from lichen.</title>
        <authorList>
            <person name="Saeng-In P."/>
            <person name="Phongsopitanun W."/>
            <person name="Kanchanasin P."/>
            <person name="Yuki M."/>
            <person name="Kudo T."/>
            <person name="Ohkuma M."/>
            <person name="Tanasupawat S."/>
        </authorList>
    </citation>
    <scope>NUCLEOTIDE SEQUENCE [LARGE SCALE GENOMIC DNA]</scope>
    <source>
        <strain evidence="2 3">LDG1-01</strain>
    </source>
</reference>
<keyword evidence="3" id="KW-1185">Reference proteome</keyword>
<name>A0ABS1VTB1_9ACTN</name>
<dbReference type="InterPro" id="IPR036513">
    <property type="entry name" value="STAS_dom_sf"/>
</dbReference>
<dbReference type="SUPFAM" id="SSF52091">
    <property type="entry name" value="SpoIIaa-like"/>
    <property type="match status" value="1"/>
</dbReference>
<dbReference type="Pfam" id="PF01740">
    <property type="entry name" value="STAS"/>
    <property type="match status" value="1"/>
</dbReference>